<name>A0A251PQS0_PRUPE</name>
<dbReference type="EMBL" id="CM007654">
    <property type="protein sequence ID" value="ONI13420.1"/>
    <property type="molecule type" value="Genomic_DNA"/>
</dbReference>
<evidence type="ECO:0000313" key="2">
    <source>
        <dbReference type="Proteomes" id="UP000006882"/>
    </source>
</evidence>
<keyword evidence="2" id="KW-1185">Reference proteome</keyword>
<protein>
    <submittedName>
        <fullName evidence="1">Uncharacterized protein</fullName>
    </submittedName>
</protein>
<sequence>MDASLYGCFSPSNIKVPTQYMCTYMDKQNKSKITSKTLGQEEKISHFLHVFMCAACLRSLALPCPCVSTMSIKNFVTRVISRRKHI</sequence>
<reference evidence="1 2" key="1">
    <citation type="journal article" date="2013" name="Nat. Genet.">
        <title>The high-quality draft genome of peach (Prunus persica) identifies unique patterns of genetic diversity, domestication and genome evolution.</title>
        <authorList>
            <consortium name="International Peach Genome Initiative"/>
            <person name="Verde I."/>
            <person name="Abbott A.G."/>
            <person name="Scalabrin S."/>
            <person name="Jung S."/>
            <person name="Shu S."/>
            <person name="Marroni F."/>
            <person name="Zhebentyayeva T."/>
            <person name="Dettori M.T."/>
            <person name="Grimwood J."/>
            <person name="Cattonaro F."/>
            <person name="Zuccolo A."/>
            <person name="Rossini L."/>
            <person name="Jenkins J."/>
            <person name="Vendramin E."/>
            <person name="Meisel L.A."/>
            <person name="Decroocq V."/>
            <person name="Sosinski B."/>
            <person name="Prochnik S."/>
            <person name="Mitros T."/>
            <person name="Policriti A."/>
            <person name="Cipriani G."/>
            <person name="Dondini L."/>
            <person name="Ficklin S."/>
            <person name="Goodstein D.M."/>
            <person name="Xuan P."/>
            <person name="Del Fabbro C."/>
            <person name="Aramini V."/>
            <person name="Copetti D."/>
            <person name="Gonzalez S."/>
            <person name="Horner D.S."/>
            <person name="Falchi R."/>
            <person name="Lucas S."/>
            <person name="Mica E."/>
            <person name="Maldonado J."/>
            <person name="Lazzari B."/>
            <person name="Bielenberg D."/>
            <person name="Pirona R."/>
            <person name="Miculan M."/>
            <person name="Barakat A."/>
            <person name="Testolin R."/>
            <person name="Stella A."/>
            <person name="Tartarini S."/>
            <person name="Tonutti P."/>
            <person name="Arus P."/>
            <person name="Orellana A."/>
            <person name="Wells C."/>
            <person name="Main D."/>
            <person name="Vizzotto G."/>
            <person name="Silva H."/>
            <person name="Salamini F."/>
            <person name="Schmutz J."/>
            <person name="Morgante M."/>
            <person name="Rokhsar D.S."/>
        </authorList>
    </citation>
    <scope>NUCLEOTIDE SEQUENCE [LARGE SCALE GENOMIC DNA]</scope>
    <source>
        <strain evidence="2">cv. Nemared</strain>
    </source>
</reference>
<dbReference type="AlphaFoldDB" id="A0A251PQS0"/>
<dbReference type="Gramene" id="ONI13420">
    <property type="protein sequence ID" value="ONI13420"/>
    <property type="gene ID" value="PRUPE_4G220700"/>
</dbReference>
<proteinExistence type="predicted"/>
<organism evidence="1 2">
    <name type="scientific">Prunus persica</name>
    <name type="common">Peach</name>
    <name type="synonym">Amygdalus persica</name>
    <dbReference type="NCBI Taxonomy" id="3760"/>
    <lineage>
        <taxon>Eukaryota</taxon>
        <taxon>Viridiplantae</taxon>
        <taxon>Streptophyta</taxon>
        <taxon>Embryophyta</taxon>
        <taxon>Tracheophyta</taxon>
        <taxon>Spermatophyta</taxon>
        <taxon>Magnoliopsida</taxon>
        <taxon>eudicotyledons</taxon>
        <taxon>Gunneridae</taxon>
        <taxon>Pentapetalae</taxon>
        <taxon>rosids</taxon>
        <taxon>fabids</taxon>
        <taxon>Rosales</taxon>
        <taxon>Rosaceae</taxon>
        <taxon>Amygdaloideae</taxon>
        <taxon>Amygdaleae</taxon>
        <taxon>Prunus</taxon>
    </lineage>
</organism>
<dbReference type="Proteomes" id="UP000006882">
    <property type="component" value="Chromosome G4"/>
</dbReference>
<evidence type="ECO:0000313" key="1">
    <source>
        <dbReference type="EMBL" id="ONI13420.1"/>
    </source>
</evidence>
<accession>A0A251PQS0</accession>
<gene>
    <name evidence="1" type="ORF">PRUPE_4G220700</name>
</gene>